<dbReference type="GO" id="GO:0006907">
    <property type="term" value="P:pinocytosis"/>
    <property type="evidence" value="ECO:0007669"/>
    <property type="project" value="EnsemblProtists"/>
</dbReference>
<keyword evidence="3 6" id="KW-0812">Transmembrane</keyword>
<dbReference type="InParanoid" id="F0ZWT5"/>
<feature type="transmembrane region" description="Helical" evidence="6">
    <location>
        <begin position="167"/>
        <end position="187"/>
    </location>
</feature>
<evidence type="ECO:0000256" key="2">
    <source>
        <dbReference type="ARBA" id="ARBA00022448"/>
    </source>
</evidence>
<feature type="transmembrane region" description="Helical" evidence="6">
    <location>
        <begin position="63"/>
        <end position="84"/>
    </location>
</feature>
<dbReference type="GO" id="GO:0022857">
    <property type="term" value="F:transmembrane transporter activity"/>
    <property type="evidence" value="ECO:0000318"/>
    <property type="project" value="GO_Central"/>
</dbReference>
<feature type="transmembrane region" description="Helical" evidence="6">
    <location>
        <begin position="96"/>
        <end position="114"/>
    </location>
</feature>
<dbReference type="PROSITE" id="PS50850">
    <property type="entry name" value="MFS"/>
    <property type="match status" value="1"/>
</dbReference>
<proteinExistence type="predicted"/>
<dbReference type="PANTHER" id="PTHR23510">
    <property type="entry name" value="INNER MEMBRANE TRANSPORT PROTEIN YAJR"/>
    <property type="match status" value="1"/>
</dbReference>
<feature type="transmembrane region" description="Helical" evidence="6">
    <location>
        <begin position="325"/>
        <end position="344"/>
    </location>
</feature>
<dbReference type="Gene3D" id="1.20.1250.20">
    <property type="entry name" value="MFS general substrate transporter like domains"/>
    <property type="match status" value="1"/>
</dbReference>
<dbReference type="GO" id="GO:0005770">
    <property type="term" value="C:late endosome"/>
    <property type="evidence" value="ECO:0007669"/>
    <property type="project" value="EnsemblProtists"/>
</dbReference>
<protein>
    <recommendedName>
        <fullName evidence="7">Major facilitator superfamily (MFS) profile domain-containing protein</fullName>
    </recommendedName>
</protein>
<dbReference type="GO" id="GO:0005765">
    <property type="term" value="C:lysosomal membrane"/>
    <property type="evidence" value="ECO:0000318"/>
    <property type="project" value="GO_Central"/>
</dbReference>
<feature type="transmembrane region" description="Helical" evidence="6">
    <location>
        <begin position="31"/>
        <end position="51"/>
    </location>
</feature>
<comment type="subcellular location">
    <subcellularLocation>
        <location evidence="1">Endomembrane system</location>
        <topology evidence="1">Multi-pass membrane protein</topology>
    </subcellularLocation>
</comment>
<dbReference type="GO" id="GO:0050708">
    <property type="term" value="P:regulation of protein secretion"/>
    <property type="evidence" value="ECO:0007669"/>
    <property type="project" value="EnsemblProtists"/>
</dbReference>
<dbReference type="KEGG" id="dpp:DICPUDRAFT_57630"/>
<keyword evidence="4 6" id="KW-1133">Transmembrane helix</keyword>
<dbReference type="AlphaFoldDB" id="F0ZWT5"/>
<evidence type="ECO:0000256" key="3">
    <source>
        <dbReference type="ARBA" id="ARBA00022692"/>
    </source>
</evidence>
<dbReference type="SUPFAM" id="SSF103473">
    <property type="entry name" value="MFS general substrate transporter"/>
    <property type="match status" value="1"/>
</dbReference>
<dbReference type="OMA" id="GTKMGWL"/>
<feature type="transmembrane region" description="Helical" evidence="6">
    <location>
        <begin position="295"/>
        <end position="313"/>
    </location>
</feature>
<dbReference type="EMBL" id="GL871243">
    <property type="protein sequence ID" value="EGC31595.1"/>
    <property type="molecule type" value="Genomic_DNA"/>
</dbReference>
<dbReference type="CDD" id="cd17326">
    <property type="entry name" value="MFS_MFSD8"/>
    <property type="match status" value="1"/>
</dbReference>
<sequence length="471" mass="51939">MSSVKYININETNEGAMDEVRKKQENRSINMMVLTVFLQSIGFTLTMPSMYDYLYNDDPNHNTYFSFIVASYSLGQFIGSPIFGKWSNRRNSGEPLIASIAISVIGSILYAVTYEFKTMGFVGVMVAARFIVGFGAGNVSVCRAYASEMATLENKTIVMSKMSGAQGVGFVLGPIIGTVLNFINFHIKGLVVNGYTAPGYLQVLIAVINILVVVFLFKDCRDLKKRNAPKQEESRGLLDDEQGLDNQKPNQEQAIFPIILSIYLFAVVISIFAVFETILTIMTKQYYGWEKIPNGLILGGSGILSIVVFIIISRPFIKKIEDRKTAIFGFINLFVALIILTNYNHPLGKETILPKVQLFIGTFFVSVGYPIASSLVYAIFSKILNPNSPTVGTKMGWLTAGGSLARMVGPIWAEAIWDSTGSQGMVLFLATAGLTLTAVILLLVFYKTLAPHPEYKKQMLLSNAIDNVDNK</sequence>
<dbReference type="GO" id="GO:0019954">
    <property type="term" value="P:asexual reproduction"/>
    <property type="evidence" value="ECO:0007669"/>
    <property type="project" value="EnsemblProtists"/>
</dbReference>
<dbReference type="InterPro" id="IPR036259">
    <property type="entry name" value="MFS_trans_sf"/>
</dbReference>
<dbReference type="Proteomes" id="UP000001064">
    <property type="component" value="Unassembled WGS sequence"/>
</dbReference>
<dbReference type="Pfam" id="PF07690">
    <property type="entry name" value="MFS_1"/>
    <property type="match status" value="1"/>
</dbReference>
<feature type="transmembrane region" description="Helical" evidence="6">
    <location>
        <begin position="425"/>
        <end position="446"/>
    </location>
</feature>
<feature type="transmembrane region" description="Helical" evidence="6">
    <location>
        <begin position="254"/>
        <end position="275"/>
    </location>
</feature>
<dbReference type="RefSeq" id="XP_003291879.1">
    <property type="nucleotide sequence ID" value="XM_003291831.1"/>
</dbReference>
<dbReference type="eggNOG" id="KOG2325">
    <property type="taxonomic scope" value="Eukaryota"/>
</dbReference>
<evidence type="ECO:0000256" key="4">
    <source>
        <dbReference type="ARBA" id="ARBA00022989"/>
    </source>
</evidence>
<dbReference type="FunCoup" id="F0ZWT5">
    <property type="interactions" value="158"/>
</dbReference>
<name>F0ZWT5_DICPU</name>
<keyword evidence="9" id="KW-1185">Reference proteome</keyword>
<feature type="transmembrane region" description="Helical" evidence="6">
    <location>
        <begin position="120"/>
        <end position="146"/>
    </location>
</feature>
<dbReference type="GO" id="GO:0030587">
    <property type="term" value="P:sorocarp development"/>
    <property type="evidence" value="ECO:0007669"/>
    <property type="project" value="EnsemblProtists"/>
</dbReference>
<dbReference type="InterPro" id="IPR051068">
    <property type="entry name" value="MFS_Domain-Containing_Protein"/>
</dbReference>
<dbReference type="PANTHER" id="PTHR23510:SF3">
    <property type="entry name" value="MAJOR FACILITATOR SUPERFAMILY DOMAIN-CONTAINING PROTEIN 8"/>
    <property type="match status" value="1"/>
</dbReference>
<dbReference type="VEuPathDB" id="AmoebaDB:DICPUDRAFT_57630"/>
<keyword evidence="5 6" id="KW-0472">Membrane</keyword>
<organism evidence="8 9">
    <name type="scientific">Dictyostelium purpureum</name>
    <name type="common">Slime mold</name>
    <dbReference type="NCBI Taxonomy" id="5786"/>
    <lineage>
        <taxon>Eukaryota</taxon>
        <taxon>Amoebozoa</taxon>
        <taxon>Evosea</taxon>
        <taxon>Eumycetozoa</taxon>
        <taxon>Dictyostelia</taxon>
        <taxon>Dictyosteliales</taxon>
        <taxon>Dictyosteliaceae</taxon>
        <taxon>Dictyostelium</taxon>
    </lineage>
</organism>
<feature type="transmembrane region" description="Helical" evidence="6">
    <location>
        <begin position="356"/>
        <end position="380"/>
    </location>
</feature>
<dbReference type="InterPro" id="IPR020846">
    <property type="entry name" value="MFS_dom"/>
</dbReference>
<evidence type="ECO:0000256" key="6">
    <source>
        <dbReference type="SAM" id="Phobius"/>
    </source>
</evidence>
<accession>F0ZWT5</accession>
<gene>
    <name evidence="8" type="ORF">DICPUDRAFT_57630</name>
</gene>
<evidence type="ECO:0000313" key="9">
    <source>
        <dbReference type="Proteomes" id="UP000001064"/>
    </source>
</evidence>
<dbReference type="InterPro" id="IPR001958">
    <property type="entry name" value="Tet-R_TetA/multi-R_MdtG-like"/>
</dbReference>
<evidence type="ECO:0000259" key="7">
    <source>
        <dbReference type="PROSITE" id="PS50850"/>
    </source>
</evidence>
<dbReference type="PRINTS" id="PR01035">
    <property type="entry name" value="TCRTETA"/>
</dbReference>
<evidence type="ECO:0000313" key="8">
    <source>
        <dbReference type="EMBL" id="EGC31595.1"/>
    </source>
</evidence>
<evidence type="ECO:0000256" key="5">
    <source>
        <dbReference type="ARBA" id="ARBA00023136"/>
    </source>
</evidence>
<evidence type="ECO:0000256" key="1">
    <source>
        <dbReference type="ARBA" id="ARBA00004127"/>
    </source>
</evidence>
<dbReference type="GeneID" id="10505626"/>
<feature type="domain" description="Major facilitator superfamily (MFS) profile" evidence="7">
    <location>
        <begin position="28"/>
        <end position="450"/>
    </location>
</feature>
<reference evidence="9" key="1">
    <citation type="journal article" date="2011" name="Genome Biol.">
        <title>Comparative genomics of the social amoebae Dictyostelium discoideum and Dictyostelium purpureum.</title>
        <authorList>
            <consortium name="US DOE Joint Genome Institute (JGI-PGF)"/>
            <person name="Sucgang R."/>
            <person name="Kuo A."/>
            <person name="Tian X."/>
            <person name="Salerno W."/>
            <person name="Parikh A."/>
            <person name="Feasley C.L."/>
            <person name="Dalin E."/>
            <person name="Tu H."/>
            <person name="Huang E."/>
            <person name="Barry K."/>
            <person name="Lindquist E."/>
            <person name="Shapiro H."/>
            <person name="Bruce D."/>
            <person name="Schmutz J."/>
            <person name="Salamov A."/>
            <person name="Fey P."/>
            <person name="Gaudet P."/>
            <person name="Anjard C."/>
            <person name="Babu M.M."/>
            <person name="Basu S."/>
            <person name="Bushmanova Y."/>
            <person name="van der Wel H."/>
            <person name="Katoh-Kurasawa M."/>
            <person name="Dinh C."/>
            <person name="Coutinho P.M."/>
            <person name="Saito T."/>
            <person name="Elias M."/>
            <person name="Schaap P."/>
            <person name="Kay R.R."/>
            <person name="Henrissat B."/>
            <person name="Eichinger L."/>
            <person name="Rivero F."/>
            <person name="Putnam N.H."/>
            <person name="West C.M."/>
            <person name="Loomis W.F."/>
            <person name="Chisholm R.L."/>
            <person name="Shaulsky G."/>
            <person name="Strassmann J.E."/>
            <person name="Queller D.C."/>
            <person name="Kuspa A."/>
            <person name="Grigoriev I.V."/>
        </authorList>
    </citation>
    <scope>NUCLEOTIDE SEQUENCE [LARGE SCALE GENOMIC DNA]</scope>
    <source>
        <strain evidence="9">QSDP1</strain>
    </source>
</reference>
<keyword evidence="2" id="KW-0813">Transport</keyword>
<dbReference type="OrthoDB" id="370281at2759"/>
<dbReference type="GO" id="GO:0005783">
    <property type="term" value="C:endoplasmic reticulum"/>
    <property type="evidence" value="ECO:0007669"/>
    <property type="project" value="EnsemblProtists"/>
</dbReference>
<dbReference type="InterPro" id="IPR011701">
    <property type="entry name" value="MFS"/>
</dbReference>
<feature type="transmembrane region" description="Helical" evidence="6">
    <location>
        <begin position="199"/>
        <end position="217"/>
    </location>
</feature>
<dbReference type="GO" id="GO:0000281">
    <property type="term" value="P:mitotic cytokinesis"/>
    <property type="evidence" value="ECO:0007669"/>
    <property type="project" value="EnsemblProtists"/>
</dbReference>